<dbReference type="SMART" id="SM00026">
    <property type="entry name" value="EPEND"/>
    <property type="match status" value="1"/>
</dbReference>
<feature type="signal peptide" evidence="1">
    <location>
        <begin position="1"/>
        <end position="15"/>
    </location>
</feature>
<dbReference type="EMBL" id="CAJNOJ010000283">
    <property type="protein sequence ID" value="CAF1367896.1"/>
    <property type="molecule type" value="Genomic_DNA"/>
</dbReference>
<dbReference type="PANTHER" id="PTHR10697:SF1">
    <property type="entry name" value="MAMMALIAN EPENDYMIN-RELATED PROTEIN 1"/>
    <property type="match status" value="1"/>
</dbReference>
<organism evidence="2 3">
    <name type="scientific">Adineta ricciae</name>
    <name type="common">Rotifer</name>
    <dbReference type="NCBI Taxonomy" id="249248"/>
    <lineage>
        <taxon>Eukaryota</taxon>
        <taxon>Metazoa</taxon>
        <taxon>Spiralia</taxon>
        <taxon>Gnathifera</taxon>
        <taxon>Rotifera</taxon>
        <taxon>Eurotatoria</taxon>
        <taxon>Bdelloidea</taxon>
        <taxon>Adinetida</taxon>
        <taxon>Adinetidae</taxon>
        <taxon>Adineta</taxon>
    </lineage>
</organism>
<protein>
    <recommendedName>
        <fullName evidence="4">Mammalian ependymin-related protein 1</fullName>
    </recommendedName>
</protein>
<sequence>MFAILVLCFVALAAAQQPQPCTSPPQWEANIFDYNQQQKFMVRGRLSYDAVYRRERIIEEVNFGSQGDAFDVIALFDSQTEYIYDFKARNCSRRRIERPWRDFGIPQGARSFGEAYIGSSAAPGLGLLVTLWGGNHTTPSNDTVRTFGTWTYQACIPVRFISHSERFGRTETSFFDVTAGISDPNVFIPRRECLTEKEYAMRDILFVKVSDNNVDQTPLNDKMLAALLLCLVGIAVAQRPQPCTAPPQWEGRIFDINEQQKFSVEGKLSYDAVYHRERIIDEIDEGSTSDYYDVLSLFDSRVEFVYNFKARNCTRREIQRPWRDFGIRPTDQSYGEAYIGSSVFPDTGVLVTIWAGNFTLPSNDTIDYVSTWTYKGCLPVSRTTYSDKFGSSHLSFYDITIGISDPNVFIPRRECVSAEEWENRYALFDVPHKKIH</sequence>
<comment type="caution">
    <text evidence="2">The sequence shown here is derived from an EMBL/GenBank/DDBJ whole genome shotgun (WGS) entry which is preliminary data.</text>
</comment>
<proteinExistence type="predicted"/>
<evidence type="ECO:0000313" key="3">
    <source>
        <dbReference type="Proteomes" id="UP000663852"/>
    </source>
</evidence>
<dbReference type="Pfam" id="PF00811">
    <property type="entry name" value="Ependymin"/>
    <property type="match status" value="2"/>
</dbReference>
<dbReference type="InterPro" id="IPR001299">
    <property type="entry name" value="Ependymin"/>
</dbReference>
<evidence type="ECO:0008006" key="4">
    <source>
        <dbReference type="Google" id="ProtNLM"/>
    </source>
</evidence>
<dbReference type="OrthoDB" id="6084362at2759"/>
<name>A0A815IGI8_ADIRI</name>
<accession>A0A815IGI8</accession>
<keyword evidence="1" id="KW-0732">Signal</keyword>
<dbReference type="PANTHER" id="PTHR10697">
    <property type="entry name" value="MAMMALIAN EPENDYMIN-RELATED PROTEIN 1"/>
    <property type="match status" value="1"/>
</dbReference>
<dbReference type="GO" id="GO:0005509">
    <property type="term" value="F:calcium ion binding"/>
    <property type="evidence" value="ECO:0007669"/>
    <property type="project" value="InterPro"/>
</dbReference>
<evidence type="ECO:0000313" key="2">
    <source>
        <dbReference type="EMBL" id="CAF1367896.1"/>
    </source>
</evidence>
<dbReference type="PRINTS" id="PR00317">
    <property type="entry name" value="EPENDYMIN"/>
</dbReference>
<dbReference type="AlphaFoldDB" id="A0A815IGI8"/>
<dbReference type="GO" id="GO:0005764">
    <property type="term" value="C:lysosome"/>
    <property type="evidence" value="ECO:0007669"/>
    <property type="project" value="TreeGrafter"/>
</dbReference>
<evidence type="ECO:0000256" key="1">
    <source>
        <dbReference type="SAM" id="SignalP"/>
    </source>
</evidence>
<dbReference type="GO" id="GO:0005576">
    <property type="term" value="C:extracellular region"/>
    <property type="evidence" value="ECO:0007669"/>
    <property type="project" value="InterPro"/>
</dbReference>
<dbReference type="Proteomes" id="UP000663852">
    <property type="component" value="Unassembled WGS sequence"/>
</dbReference>
<dbReference type="GO" id="GO:0007160">
    <property type="term" value="P:cell-matrix adhesion"/>
    <property type="evidence" value="ECO:0007669"/>
    <property type="project" value="InterPro"/>
</dbReference>
<reference evidence="2" key="1">
    <citation type="submission" date="2021-02" db="EMBL/GenBank/DDBJ databases">
        <authorList>
            <person name="Nowell W R."/>
        </authorList>
    </citation>
    <scope>NUCLEOTIDE SEQUENCE</scope>
</reference>
<feature type="chain" id="PRO_5032282791" description="Mammalian ependymin-related protein 1" evidence="1">
    <location>
        <begin position="16"/>
        <end position="436"/>
    </location>
</feature>
<gene>
    <name evidence="2" type="ORF">EDS130_LOCUS34206</name>
</gene>